<dbReference type="Proteomes" id="UP000799436">
    <property type="component" value="Unassembled WGS sequence"/>
</dbReference>
<evidence type="ECO:0000313" key="2">
    <source>
        <dbReference type="EMBL" id="KAF2764112.1"/>
    </source>
</evidence>
<reference evidence="2" key="1">
    <citation type="journal article" date="2020" name="Stud. Mycol.">
        <title>101 Dothideomycetes genomes: a test case for predicting lifestyles and emergence of pathogens.</title>
        <authorList>
            <person name="Haridas S."/>
            <person name="Albert R."/>
            <person name="Binder M."/>
            <person name="Bloem J."/>
            <person name="Labutti K."/>
            <person name="Salamov A."/>
            <person name="Andreopoulos B."/>
            <person name="Baker S."/>
            <person name="Barry K."/>
            <person name="Bills G."/>
            <person name="Bluhm B."/>
            <person name="Cannon C."/>
            <person name="Castanera R."/>
            <person name="Culley D."/>
            <person name="Daum C."/>
            <person name="Ezra D."/>
            <person name="Gonzalez J."/>
            <person name="Henrissat B."/>
            <person name="Kuo A."/>
            <person name="Liang C."/>
            <person name="Lipzen A."/>
            <person name="Lutzoni F."/>
            <person name="Magnuson J."/>
            <person name="Mondo S."/>
            <person name="Nolan M."/>
            <person name="Ohm R."/>
            <person name="Pangilinan J."/>
            <person name="Park H.-J."/>
            <person name="Ramirez L."/>
            <person name="Alfaro M."/>
            <person name="Sun H."/>
            <person name="Tritt A."/>
            <person name="Yoshinaga Y."/>
            <person name="Zwiers L.-H."/>
            <person name="Turgeon B."/>
            <person name="Goodwin S."/>
            <person name="Spatafora J."/>
            <person name="Crous P."/>
            <person name="Grigoriev I."/>
        </authorList>
    </citation>
    <scope>NUCLEOTIDE SEQUENCE</scope>
    <source>
        <strain evidence="2">CBS 116005</strain>
    </source>
</reference>
<evidence type="ECO:0000313" key="3">
    <source>
        <dbReference type="Proteomes" id="UP000799436"/>
    </source>
</evidence>
<sequence length="267" mass="29297">MDFRLEMIKLISISSYWLRRKDVRKVNGCTGANISWNKTLTIDHQIPRTVVTISMISARKCACINDGLEMKTYFGLGMNLVHFADNNIKAFIGADNDNAVEFVLRSDPGDVTAKATARITDGTGSLELQHQGLPKNFDLPHVPEYRAAPTTRPNLSKAALASASLHLWNSLMERTTNQQLPQQLVAPPVPQPPQQPQQPPQQAQQQPPIPTVPQPLQQPATPALPQPSQDPPQPATTPIPPYPAEPNDATIAEIQRALAAAEHERAN</sequence>
<gene>
    <name evidence="2" type="ORF">EJ03DRAFT_378882</name>
</gene>
<feature type="compositionally biased region" description="Pro residues" evidence="1">
    <location>
        <begin position="187"/>
        <end position="199"/>
    </location>
</feature>
<keyword evidence="3" id="KW-1185">Reference proteome</keyword>
<feature type="compositionally biased region" description="Pro residues" evidence="1">
    <location>
        <begin position="222"/>
        <end position="244"/>
    </location>
</feature>
<organism evidence="2 3">
    <name type="scientific">Teratosphaeria nubilosa</name>
    <dbReference type="NCBI Taxonomy" id="161662"/>
    <lineage>
        <taxon>Eukaryota</taxon>
        <taxon>Fungi</taxon>
        <taxon>Dikarya</taxon>
        <taxon>Ascomycota</taxon>
        <taxon>Pezizomycotina</taxon>
        <taxon>Dothideomycetes</taxon>
        <taxon>Dothideomycetidae</taxon>
        <taxon>Mycosphaerellales</taxon>
        <taxon>Teratosphaeriaceae</taxon>
        <taxon>Teratosphaeria</taxon>
    </lineage>
</organism>
<name>A0A6G1KUW2_9PEZI</name>
<dbReference type="OrthoDB" id="10687065at2759"/>
<evidence type="ECO:0000256" key="1">
    <source>
        <dbReference type="SAM" id="MobiDB-lite"/>
    </source>
</evidence>
<dbReference type="EMBL" id="ML995939">
    <property type="protein sequence ID" value="KAF2764112.1"/>
    <property type="molecule type" value="Genomic_DNA"/>
</dbReference>
<feature type="region of interest" description="Disordered" evidence="1">
    <location>
        <begin position="184"/>
        <end position="249"/>
    </location>
</feature>
<accession>A0A6G1KUW2</accession>
<protein>
    <submittedName>
        <fullName evidence="2">Uncharacterized protein</fullName>
    </submittedName>
</protein>
<dbReference type="AlphaFoldDB" id="A0A6G1KUW2"/>
<proteinExistence type="predicted"/>